<sequence length="74" mass="8039">MKQIINDRVVISRSCAWEDVNAQPNSCINAQTPSYIKTEFCETCTTDGCNGASQYGPAALMVLLTALVAKLLAW</sequence>
<comment type="caution">
    <text evidence="1">The sequence shown here is derived from an EMBL/GenBank/DDBJ whole genome shotgun (WGS) entry which is preliminary data.</text>
</comment>
<dbReference type="EMBL" id="JBEHCU010007716">
    <property type="protein sequence ID" value="KAL1392910.1"/>
    <property type="molecule type" value="Genomic_DNA"/>
</dbReference>
<keyword evidence="2" id="KW-1185">Reference proteome</keyword>
<evidence type="ECO:0000313" key="1">
    <source>
        <dbReference type="EMBL" id="KAL1392910.1"/>
    </source>
</evidence>
<proteinExistence type="predicted"/>
<evidence type="ECO:0008006" key="3">
    <source>
        <dbReference type="Google" id="ProtNLM"/>
    </source>
</evidence>
<dbReference type="Proteomes" id="UP001562425">
    <property type="component" value="Unassembled WGS sequence"/>
</dbReference>
<organism evidence="1 2">
    <name type="scientific">Culex pipiens pipiens</name>
    <name type="common">Northern house mosquito</name>
    <dbReference type="NCBI Taxonomy" id="38569"/>
    <lineage>
        <taxon>Eukaryota</taxon>
        <taxon>Metazoa</taxon>
        <taxon>Ecdysozoa</taxon>
        <taxon>Arthropoda</taxon>
        <taxon>Hexapoda</taxon>
        <taxon>Insecta</taxon>
        <taxon>Pterygota</taxon>
        <taxon>Neoptera</taxon>
        <taxon>Endopterygota</taxon>
        <taxon>Diptera</taxon>
        <taxon>Nematocera</taxon>
        <taxon>Culicoidea</taxon>
        <taxon>Culicidae</taxon>
        <taxon>Culicinae</taxon>
        <taxon>Culicini</taxon>
        <taxon>Culex</taxon>
        <taxon>Culex</taxon>
    </lineage>
</organism>
<dbReference type="AlphaFoldDB" id="A0ABD1D6J7"/>
<accession>A0ABD1D6J7</accession>
<reference evidence="1 2" key="1">
    <citation type="submission" date="2024-05" db="EMBL/GenBank/DDBJ databases">
        <title>Culex pipiens pipiens assembly and annotation.</title>
        <authorList>
            <person name="Alout H."/>
            <person name="Durand T."/>
        </authorList>
    </citation>
    <scope>NUCLEOTIDE SEQUENCE [LARGE SCALE GENOMIC DNA]</scope>
    <source>
        <strain evidence="1">HA-2024</strain>
        <tissue evidence="1">Whole body</tissue>
    </source>
</reference>
<name>A0ABD1D6J7_CULPP</name>
<gene>
    <name evidence="1" type="ORF">pipiens_020210</name>
</gene>
<feature type="non-terminal residue" evidence="1">
    <location>
        <position position="74"/>
    </location>
</feature>
<evidence type="ECO:0000313" key="2">
    <source>
        <dbReference type="Proteomes" id="UP001562425"/>
    </source>
</evidence>
<protein>
    <recommendedName>
        <fullName evidence="3">Protein quiver</fullName>
    </recommendedName>
</protein>